<accession>A0A1G2E8W5</accession>
<dbReference type="STRING" id="1801668.A3D46_01615"/>
<reference evidence="9 10" key="1">
    <citation type="journal article" date="2016" name="Nat. Commun.">
        <title>Thousands of microbial genomes shed light on interconnected biogeochemical processes in an aquifer system.</title>
        <authorList>
            <person name="Anantharaman K."/>
            <person name="Brown C.T."/>
            <person name="Hug L.A."/>
            <person name="Sharon I."/>
            <person name="Castelle C.J."/>
            <person name="Probst A.J."/>
            <person name="Thomas B.C."/>
            <person name="Singh A."/>
            <person name="Wilkins M.J."/>
            <person name="Karaoz U."/>
            <person name="Brodie E.L."/>
            <person name="Williams K.H."/>
            <person name="Hubbard S.S."/>
            <person name="Banfield J.F."/>
        </authorList>
    </citation>
    <scope>NUCLEOTIDE SEQUENCE [LARGE SCALE GENOMIC DNA]</scope>
</reference>
<keyword evidence="6 7" id="KW-0234">DNA repair</keyword>
<feature type="domain" description="Toprim" evidence="8">
    <location>
        <begin position="88"/>
        <end position="183"/>
    </location>
</feature>
<keyword evidence="1 7" id="KW-0479">Metal-binding</keyword>
<keyword evidence="2 7" id="KW-0227">DNA damage</keyword>
<evidence type="ECO:0000256" key="7">
    <source>
        <dbReference type="HAMAP-Rule" id="MF_00017"/>
    </source>
</evidence>
<evidence type="ECO:0000313" key="10">
    <source>
        <dbReference type="Proteomes" id="UP000178703"/>
    </source>
</evidence>
<comment type="similarity">
    <text evidence="7">Belongs to the RecR family.</text>
</comment>
<dbReference type="PROSITE" id="PS50880">
    <property type="entry name" value="TOPRIM"/>
    <property type="match status" value="1"/>
</dbReference>
<keyword evidence="3 7" id="KW-0863">Zinc-finger</keyword>
<dbReference type="Pfam" id="PF13662">
    <property type="entry name" value="Toprim_4"/>
    <property type="match status" value="1"/>
</dbReference>
<dbReference type="Gene3D" id="1.10.8.420">
    <property type="entry name" value="RecR Domain 1"/>
    <property type="match status" value="1"/>
</dbReference>
<dbReference type="InterPro" id="IPR000093">
    <property type="entry name" value="DNA_Rcmb_RecR"/>
</dbReference>
<dbReference type="GO" id="GO:0006281">
    <property type="term" value="P:DNA repair"/>
    <property type="evidence" value="ECO:0007669"/>
    <property type="project" value="UniProtKB-UniRule"/>
</dbReference>
<dbReference type="Pfam" id="PF21176">
    <property type="entry name" value="RecR_HhH"/>
    <property type="match status" value="1"/>
</dbReference>
<keyword evidence="5 7" id="KW-0233">DNA recombination</keyword>
<dbReference type="PANTHER" id="PTHR30446">
    <property type="entry name" value="RECOMBINATION PROTEIN RECR"/>
    <property type="match status" value="1"/>
</dbReference>
<sequence>MTHPPAIQKLITIFSKFPTIGPRTAARFVFYLLKTSDAEIKEIAESIASLKNSVKQCSFCFNPFEPSTSSGQEAELCEICADPRRDQTILCVVEKETDLVPIEKTKKYPGRYFVLGGALSRFNREDLKDLRTGELLARAGQKEIQETIIATNSTTEGESTALYLERVLKPLGKKVTRLGRGLPLGGELEYADEETLGSALDGRK</sequence>
<gene>
    <name evidence="7" type="primary">recR</name>
    <name evidence="9" type="ORF">A3D46_01615</name>
</gene>
<name>A0A1G2E8W5_9BACT</name>
<dbReference type="SUPFAM" id="SSF111304">
    <property type="entry name" value="Recombination protein RecR"/>
    <property type="match status" value="1"/>
</dbReference>
<evidence type="ECO:0000259" key="8">
    <source>
        <dbReference type="PROSITE" id="PS50880"/>
    </source>
</evidence>
<dbReference type="NCBIfam" id="TIGR00615">
    <property type="entry name" value="recR"/>
    <property type="match status" value="1"/>
</dbReference>
<dbReference type="InterPro" id="IPR006171">
    <property type="entry name" value="TOPRIM_dom"/>
</dbReference>
<dbReference type="HAMAP" id="MF_00017">
    <property type="entry name" value="RecR"/>
    <property type="match status" value="1"/>
</dbReference>
<dbReference type="PANTHER" id="PTHR30446:SF0">
    <property type="entry name" value="RECOMBINATION PROTEIN RECR"/>
    <property type="match status" value="1"/>
</dbReference>
<dbReference type="AlphaFoldDB" id="A0A1G2E8W5"/>
<dbReference type="InterPro" id="IPR023627">
    <property type="entry name" value="Rcmb_RecR"/>
</dbReference>
<dbReference type="GO" id="GO:0006310">
    <property type="term" value="P:DNA recombination"/>
    <property type="evidence" value="ECO:0007669"/>
    <property type="project" value="UniProtKB-UniRule"/>
</dbReference>
<comment type="caution">
    <text evidence="7">Lacks conserved residue(s) required for the propagation of feature annotation.</text>
</comment>
<evidence type="ECO:0000256" key="4">
    <source>
        <dbReference type="ARBA" id="ARBA00022833"/>
    </source>
</evidence>
<dbReference type="GO" id="GO:0008270">
    <property type="term" value="F:zinc ion binding"/>
    <property type="evidence" value="ECO:0007669"/>
    <property type="project" value="UniProtKB-KW"/>
</dbReference>
<dbReference type="Gene3D" id="3.40.1360.10">
    <property type="match status" value="1"/>
</dbReference>
<evidence type="ECO:0000256" key="2">
    <source>
        <dbReference type="ARBA" id="ARBA00022763"/>
    </source>
</evidence>
<proteinExistence type="inferred from homology"/>
<dbReference type="Pfam" id="PF21175">
    <property type="entry name" value="RecR_C"/>
    <property type="match status" value="1"/>
</dbReference>
<dbReference type="Proteomes" id="UP000178703">
    <property type="component" value="Unassembled WGS sequence"/>
</dbReference>
<dbReference type="InterPro" id="IPR034137">
    <property type="entry name" value="TOPRIM_RecR"/>
</dbReference>
<evidence type="ECO:0000256" key="1">
    <source>
        <dbReference type="ARBA" id="ARBA00022723"/>
    </source>
</evidence>
<comment type="function">
    <text evidence="7">May play a role in DNA repair. It seems to be involved in an RecBC-independent recombinational process of DNA repair. It may act with RecF and RecO.</text>
</comment>
<evidence type="ECO:0000313" key="9">
    <source>
        <dbReference type="EMBL" id="OGZ21720.1"/>
    </source>
</evidence>
<protein>
    <recommendedName>
        <fullName evidence="7">Recombination protein RecR</fullName>
    </recommendedName>
</protein>
<evidence type="ECO:0000256" key="6">
    <source>
        <dbReference type="ARBA" id="ARBA00023204"/>
    </source>
</evidence>
<dbReference type="CDD" id="cd01025">
    <property type="entry name" value="TOPRIM_recR"/>
    <property type="match status" value="1"/>
</dbReference>
<organism evidence="9 10">
    <name type="scientific">Candidatus Nealsonbacteria bacterium RIFCSPHIGHO2_02_FULL_43_13</name>
    <dbReference type="NCBI Taxonomy" id="1801668"/>
    <lineage>
        <taxon>Bacteria</taxon>
        <taxon>Candidatus Nealsoniibacteriota</taxon>
    </lineage>
</organism>
<dbReference type="SMART" id="SM00493">
    <property type="entry name" value="TOPRIM"/>
    <property type="match status" value="1"/>
</dbReference>
<dbReference type="EMBL" id="MHMD01000017">
    <property type="protein sequence ID" value="OGZ21720.1"/>
    <property type="molecule type" value="Genomic_DNA"/>
</dbReference>
<evidence type="ECO:0000256" key="5">
    <source>
        <dbReference type="ARBA" id="ARBA00023172"/>
    </source>
</evidence>
<comment type="caution">
    <text evidence="9">The sequence shown here is derived from an EMBL/GenBank/DDBJ whole genome shotgun (WGS) entry which is preliminary data.</text>
</comment>
<keyword evidence="4 7" id="KW-0862">Zinc</keyword>
<dbReference type="GO" id="GO:0003677">
    <property type="term" value="F:DNA binding"/>
    <property type="evidence" value="ECO:0007669"/>
    <property type="project" value="UniProtKB-UniRule"/>
</dbReference>
<evidence type="ECO:0000256" key="3">
    <source>
        <dbReference type="ARBA" id="ARBA00022771"/>
    </source>
</evidence>